<dbReference type="InterPro" id="IPR029051">
    <property type="entry name" value="DUF4352"/>
</dbReference>
<dbReference type="AlphaFoldDB" id="A0A1H8HAT9"/>
<dbReference type="OrthoDB" id="2389763at2"/>
<keyword evidence="2" id="KW-1133">Transmembrane helix</keyword>
<proteinExistence type="predicted"/>
<keyword evidence="1" id="KW-0732">Signal</keyword>
<dbReference type="Proteomes" id="UP000199512">
    <property type="component" value="Unassembled WGS sequence"/>
</dbReference>
<reference evidence="4 5" key="1">
    <citation type="submission" date="2016-10" db="EMBL/GenBank/DDBJ databases">
        <authorList>
            <person name="de Groot N.N."/>
        </authorList>
    </citation>
    <scope>NUCLEOTIDE SEQUENCE [LARGE SCALE GENOMIC DNA]</scope>
    <source>
        <strain evidence="4 5">Calf135</strain>
    </source>
</reference>
<dbReference type="InterPro" id="IPR029050">
    <property type="entry name" value="Immunoprotect_excell_Ig-like"/>
</dbReference>
<keyword evidence="5" id="KW-1185">Reference proteome</keyword>
<dbReference type="Pfam" id="PF11611">
    <property type="entry name" value="DUF4352"/>
    <property type="match status" value="1"/>
</dbReference>
<gene>
    <name evidence="4" type="ORF">SAMN05216454_10571</name>
</gene>
<evidence type="ECO:0000313" key="4">
    <source>
        <dbReference type="EMBL" id="SEN53210.1"/>
    </source>
</evidence>
<evidence type="ECO:0000256" key="1">
    <source>
        <dbReference type="ARBA" id="ARBA00022729"/>
    </source>
</evidence>
<dbReference type="EMBL" id="FODF01000005">
    <property type="protein sequence ID" value="SEN53210.1"/>
    <property type="molecule type" value="Genomic_DNA"/>
</dbReference>
<keyword evidence="2" id="KW-0472">Membrane</keyword>
<evidence type="ECO:0000313" key="5">
    <source>
        <dbReference type="Proteomes" id="UP000199512"/>
    </source>
</evidence>
<evidence type="ECO:0000256" key="2">
    <source>
        <dbReference type="SAM" id="Phobius"/>
    </source>
</evidence>
<dbReference type="RefSeq" id="WP_091975109.1">
    <property type="nucleotide sequence ID" value="NZ_FODF01000005.1"/>
</dbReference>
<organism evidence="4 5">
    <name type="scientific">Peptostreptococcus russellii</name>
    <dbReference type="NCBI Taxonomy" id="215200"/>
    <lineage>
        <taxon>Bacteria</taxon>
        <taxon>Bacillati</taxon>
        <taxon>Bacillota</taxon>
        <taxon>Clostridia</taxon>
        <taxon>Peptostreptococcales</taxon>
        <taxon>Peptostreptococcaceae</taxon>
        <taxon>Peptostreptococcus</taxon>
    </lineage>
</organism>
<accession>A0A1H8HAT9</accession>
<evidence type="ECO:0000259" key="3">
    <source>
        <dbReference type="Pfam" id="PF11611"/>
    </source>
</evidence>
<keyword evidence="2" id="KW-0812">Transmembrane</keyword>
<feature type="transmembrane region" description="Helical" evidence="2">
    <location>
        <begin position="7"/>
        <end position="29"/>
    </location>
</feature>
<name>A0A1H8HAT9_9FIRM</name>
<feature type="domain" description="DUF4352" evidence="3">
    <location>
        <begin position="46"/>
        <end position="170"/>
    </location>
</feature>
<dbReference type="Gene3D" id="2.60.40.1240">
    <property type="match status" value="1"/>
</dbReference>
<protein>
    <recommendedName>
        <fullName evidence="3">DUF4352 domain-containing protein</fullName>
    </recommendedName>
</protein>
<sequence>MASSKKGCGIGCFTIVIIFIILSIIGSFFGSDDNSNSGQKEEKIEYSIGQTVKTEKIEFTVLSTDKQKSVSIDDSGYFQYTAEGNNIYYIIKVKIKNISKESIDLDTSGFKLLNNDISYTPSMLFTDSAMNFDGINPGTEIERNLYFDIPEDADLSNATLEAGDNIFSDTGEIKIKLN</sequence>